<feature type="transmembrane region" description="Helical" evidence="6">
    <location>
        <begin position="136"/>
        <end position="156"/>
    </location>
</feature>
<feature type="transmembrane region" description="Helical" evidence="6">
    <location>
        <begin position="84"/>
        <end position="111"/>
    </location>
</feature>
<dbReference type="Gene3D" id="1.20.1740.10">
    <property type="entry name" value="Amino acid/polyamine transporter I"/>
    <property type="match status" value="1"/>
</dbReference>
<dbReference type="GO" id="GO:0022857">
    <property type="term" value="F:transmembrane transporter activity"/>
    <property type="evidence" value="ECO:0007669"/>
    <property type="project" value="InterPro"/>
</dbReference>
<feature type="transmembrane region" description="Helical" evidence="6">
    <location>
        <begin position="43"/>
        <end position="63"/>
    </location>
</feature>
<keyword evidence="8" id="KW-1185">Reference proteome</keyword>
<organism evidence="7 8">
    <name type="scientific">Rubrobacter taiwanensis</name>
    <dbReference type="NCBI Taxonomy" id="185139"/>
    <lineage>
        <taxon>Bacteria</taxon>
        <taxon>Bacillati</taxon>
        <taxon>Actinomycetota</taxon>
        <taxon>Rubrobacteria</taxon>
        <taxon>Rubrobacterales</taxon>
        <taxon>Rubrobacteraceae</taxon>
        <taxon>Rubrobacter</taxon>
    </lineage>
</organism>
<evidence type="ECO:0000256" key="1">
    <source>
        <dbReference type="ARBA" id="ARBA00004651"/>
    </source>
</evidence>
<keyword evidence="3 6" id="KW-0812">Transmembrane</keyword>
<keyword evidence="4 6" id="KW-1133">Transmembrane helix</keyword>
<gene>
    <name evidence="7" type="ORF">E0L93_13130</name>
</gene>
<feature type="transmembrane region" description="Helical" evidence="6">
    <location>
        <begin position="400"/>
        <end position="418"/>
    </location>
</feature>
<comment type="subcellular location">
    <subcellularLocation>
        <location evidence="1">Cell membrane</location>
        <topology evidence="1">Multi-pass membrane protein</topology>
    </subcellularLocation>
</comment>
<feature type="transmembrane region" description="Helical" evidence="6">
    <location>
        <begin position="196"/>
        <end position="221"/>
    </location>
</feature>
<feature type="transmembrane region" description="Helical" evidence="6">
    <location>
        <begin position="424"/>
        <end position="445"/>
    </location>
</feature>
<dbReference type="PANTHER" id="PTHR42770:SF7">
    <property type="entry name" value="MEMBRANE PROTEIN"/>
    <property type="match status" value="1"/>
</dbReference>
<feature type="transmembrane region" description="Helical" evidence="6">
    <location>
        <begin position="163"/>
        <end position="184"/>
    </location>
</feature>
<feature type="transmembrane region" description="Helical" evidence="6">
    <location>
        <begin position="16"/>
        <end position="37"/>
    </location>
</feature>
<name>A0A4R1BDX0_9ACTN</name>
<dbReference type="EMBL" id="SKBU01000027">
    <property type="protein sequence ID" value="TCJ15247.1"/>
    <property type="molecule type" value="Genomic_DNA"/>
</dbReference>
<proteinExistence type="predicted"/>
<feature type="transmembrane region" description="Helical" evidence="6">
    <location>
        <begin position="233"/>
        <end position="260"/>
    </location>
</feature>
<evidence type="ECO:0000256" key="2">
    <source>
        <dbReference type="ARBA" id="ARBA00022475"/>
    </source>
</evidence>
<dbReference type="RefSeq" id="WP_132692537.1">
    <property type="nucleotide sequence ID" value="NZ_SKBU01000027.1"/>
</dbReference>
<dbReference type="AlphaFoldDB" id="A0A4R1BDX0"/>
<dbReference type="PANTHER" id="PTHR42770">
    <property type="entry name" value="AMINO ACID TRANSPORTER-RELATED"/>
    <property type="match status" value="1"/>
</dbReference>
<keyword evidence="2" id="KW-1003">Cell membrane</keyword>
<dbReference type="OrthoDB" id="9762947at2"/>
<dbReference type="Pfam" id="PF13520">
    <property type="entry name" value="AA_permease_2"/>
    <property type="match status" value="1"/>
</dbReference>
<evidence type="ECO:0000256" key="3">
    <source>
        <dbReference type="ARBA" id="ARBA00022692"/>
    </source>
</evidence>
<feature type="transmembrane region" description="Helical" evidence="6">
    <location>
        <begin position="359"/>
        <end position="380"/>
    </location>
</feature>
<evidence type="ECO:0000256" key="6">
    <source>
        <dbReference type="SAM" id="Phobius"/>
    </source>
</evidence>
<dbReference type="Proteomes" id="UP000295244">
    <property type="component" value="Unassembled WGS sequence"/>
</dbReference>
<dbReference type="InterPro" id="IPR050367">
    <property type="entry name" value="APC_superfamily"/>
</dbReference>
<evidence type="ECO:0000256" key="5">
    <source>
        <dbReference type="ARBA" id="ARBA00023136"/>
    </source>
</evidence>
<sequence length="456" mass="48953">MREEERFIRVLGRRDVLLLAFGAMIGFGWVVLAGTWLQEAGSLGAILAFLLGGLLVVFVGLTYSELVSAMPRAGGEHNYAWRAIGPVGAFVASWAIALGYVSVCAFEAVALPTTVGYLLPEYEAVYLWTVADYDVYLSWAAVGVVGSVAIAALNYFGIRPSAIFQLIAVLFLLGVGVLLIFGTFVGGSTENFRPLFAGGVAGIIAVLIMTPFLFVGFDVIPQSAEEIDLPYRLIGALLVLSVVLATLWYVLIIVGVGAAMSRAELAETDLATADAMGALFGSQFFANLLVLGGVAGILTSWNAFMIGGSRILYAMAESGMLPRWLGRIHPRYRTPSNAILLIGALSVIAPFFGQSALVWFVNAGGLNIVVAYLLVAISFLVLRRNEPEMPRPFRAGRGPVVGIVAVLLSLGLAVQYLPGMPAGLVWPYEWVIVLLWWAAGIVFMFRMDVPEYSPEL</sequence>
<evidence type="ECO:0000313" key="7">
    <source>
        <dbReference type="EMBL" id="TCJ15247.1"/>
    </source>
</evidence>
<evidence type="ECO:0000313" key="8">
    <source>
        <dbReference type="Proteomes" id="UP000295244"/>
    </source>
</evidence>
<feature type="transmembrane region" description="Helical" evidence="6">
    <location>
        <begin position="284"/>
        <end position="313"/>
    </location>
</feature>
<feature type="transmembrane region" description="Helical" evidence="6">
    <location>
        <begin position="334"/>
        <end position="353"/>
    </location>
</feature>
<dbReference type="InterPro" id="IPR002293">
    <property type="entry name" value="AA/rel_permease1"/>
</dbReference>
<reference evidence="7 8" key="1">
    <citation type="submission" date="2019-03" db="EMBL/GenBank/DDBJ databases">
        <title>Whole genome sequence of a novel Rubrobacter taiwanensis strain, isolated from Yellowstone National Park.</title>
        <authorList>
            <person name="Freed S."/>
            <person name="Ramaley R.F."/>
            <person name="Kyndt J.A."/>
        </authorList>
    </citation>
    <scope>NUCLEOTIDE SEQUENCE [LARGE SCALE GENOMIC DNA]</scope>
    <source>
        <strain evidence="7 8">Yellowstone</strain>
    </source>
</reference>
<evidence type="ECO:0000256" key="4">
    <source>
        <dbReference type="ARBA" id="ARBA00022989"/>
    </source>
</evidence>
<comment type="caution">
    <text evidence="7">The sequence shown here is derived from an EMBL/GenBank/DDBJ whole genome shotgun (WGS) entry which is preliminary data.</text>
</comment>
<dbReference type="GO" id="GO:0005886">
    <property type="term" value="C:plasma membrane"/>
    <property type="evidence" value="ECO:0007669"/>
    <property type="project" value="UniProtKB-SubCell"/>
</dbReference>
<protein>
    <submittedName>
        <fullName evidence="7">Amino acid permease</fullName>
    </submittedName>
</protein>
<keyword evidence="5 6" id="KW-0472">Membrane</keyword>
<accession>A0A4R1BDX0</accession>
<dbReference type="PIRSF" id="PIRSF006060">
    <property type="entry name" value="AA_transporter"/>
    <property type="match status" value="1"/>
</dbReference>